<organism evidence="1 2">
    <name type="scientific">Segatella oris F0302</name>
    <dbReference type="NCBI Taxonomy" id="649760"/>
    <lineage>
        <taxon>Bacteria</taxon>
        <taxon>Pseudomonadati</taxon>
        <taxon>Bacteroidota</taxon>
        <taxon>Bacteroidia</taxon>
        <taxon>Bacteroidales</taxon>
        <taxon>Prevotellaceae</taxon>
        <taxon>Segatella</taxon>
    </lineage>
</organism>
<proteinExistence type="predicted"/>
<accession>D1QNQ2</accession>
<dbReference type="Proteomes" id="UP000004079">
    <property type="component" value="Unassembled WGS sequence"/>
</dbReference>
<reference evidence="1 2" key="1">
    <citation type="submission" date="2009-11" db="EMBL/GenBank/DDBJ databases">
        <authorList>
            <person name="Weinstock G."/>
            <person name="Sodergren E."/>
            <person name="Clifton S."/>
            <person name="Fulton L."/>
            <person name="Fulton B."/>
            <person name="Courtney L."/>
            <person name="Fronick C."/>
            <person name="Harrison M."/>
            <person name="Strong C."/>
            <person name="Farmer C."/>
            <person name="Delahaunty K."/>
            <person name="Markovic C."/>
            <person name="Hall O."/>
            <person name="Minx P."/>
            <person name="Tomlinson C."/>
            <person name="Mitreva M."/>
            <person name="Nelson J."/>
            <person name="Hou S."/>
            <person name="Wollam A."/>
            <person name="Pepin K.H."/>
            <person name="Johnson M."/>
            <person name="Bhonagiri V."/>
            <person name="Nash W.E."/>
            <person name="Warren W."/>
            <person name="Chinwalla A."/>
            <person name="Mardis E.R."/>
            <person name="Wilson R.K."/>
        </authorList>
    </citation>
    <scope>NUCLEOTIDE SEQUENCE [LARGE SCALE GENOMIC DNA]</scope>
    <source>
        <strain evidence="1 2">F0302</strain>
    </source>
</reference>
<evidence type="ECO:0000313" key="1">
    <source>
        <dbReference type="EMBL" id="EFB33004.1"/>
    </source>
</evidence>
<sequence length="56" mass="6484">MQTDYKLNLIKELYKCSRIARVFEMKDYPAPNTGCILAIHNALAIRILQKSTQNKD</sequence>
<dbReference type="HOGENOM" id="CLU_3102266_0_0_10"/>
<evidence type="ECO:0000313" key="2">
    <source>
        <dbReference type="Proteomes" id="UP000004079"/>
    </source>
</evidence>
<gene>
    <name evidence="1" type="ORF">HMPREF0971_00552</name>
</gene>
<dbReference type="AlphaFoldDB" id="D1QNQ2"/>
<name>D1QNQ2_9BACT</name>
<dbReference type="EMBL" id="ACUZ02000005">
    <property type="protein sequence ID" value="EFB33004.1"/>
    <property type="molecule type" value="Genomic_DNA"/>
</dbReference>
<protein>
    <submittedName>
        <fullName evidence="1">Uncharacterized protein</fullName>
    </submittedName>
</protein>
<comment type="caution">
    <text evidence="1">The sequence shown here is derived from an EMBL/GenBank/DDBJ whole genome shotgun (WGS) entry which is preliminary data.</text>
</comment>